<dbReference type="Pfam" id="PF05656">
    <property type="entry name" value="DUF805"/>
    <property type="match status" value="1"/>
</dbReference>
<evidence type="ECO:0000313" key="2">
    <source>
        <dbReference type="EMBL" id="MBS9337036.1"/>
    </source>
</evidence>
<evidence type="ECO:0000256" key="1">
    <source>
        <dbReference type="SAM" id="Phobius"/>
    </source>
</evidence>
<dbReference type="EMBL" id="JAAMFL010000001">
    <property type="protein sequence ID" value="MBS9337036.1"/>
    <property type="molecule type" value="Genomic_DNA"/>
</dbReference>
<keyword evidence="3" id="KW-1185">Reference proteome</keyword>
<name>A0ABS5QXE7_9LACO</name>
<dbReference type="Proteomes" id="UP001519503">
    <property type="component" value="Unassembled WGS sequence"/>
</dbReference>
<keyword evidence="1" id="KW-0812">Transmembrane</keyword>
<keyword evidence="1" id="KW-0472">Membrane</keyword>
<comment type="caution">
    <text evidence="2">The sequence shown here is derived from an EMBL/GenBank/DDBJ whole genome shotgun (WGS) entry which is preliminary data.</text>
</comment>
<keyword evidence="1" id="KW-1133">Transmembrane helix</keyword>
<sequence length="152" mass="17272">MAMKVYQEFFEHYFNIQGRTGRPSYWAVTALNLLFLAAFYLVFKFLFMILNMVDGLLLLDLLVAFITIVVVVLLTFFVLAILIPSVTISVRRYRDTGLPNAFLLVLPALFLAICWCLSEFISDGYLSIWAVLVTGFFLLADILIKLLPSATE</sequence>
<feature type="transmembrane region" description="Helical" evidence="1">
    <location>
        <begin position="101"/>
        <end position="121"/>
    </location>
</feature>
<accession>A0ABS5QXE7</accession>
<dbReference type="InterPro" id="IPR008523">
    <property type="entry name" value="DUF805"/>
</dbReference>
<protein>
    <submittedName>
        <fullName evidence="2">DUF805 domain-containing protein</fullName>
    </submittedName>
</protein>
<feature type="transmembrane region" description="Helical" evidence="1">
    <location>
        <begin position="127"/>
        <end position="147"/>
    </location>
</feature>
<feature type="transmembrane region" description="Helical" evidence="1">
    <location>
        <begin position="25"/>
        <end position="50"/>
    </location>
</feature>
<evidence type="ECO:0000313" key="3">
    <source>
        <dbReference type="Proteomes" id="UP001519503"/>
    </source>
</evidence>
<gene>
    <name evidence="2" type="ORF">G6R30_00945</name>
</gene>
<dbReference type="RefSeq" id="WP_213820572.1">
    <property type="nucleotide sequence ID" value="NZ_JAAMFL010000001.1"/>
</dbReference>
<reference evidence="2 3" key="1">
    <citation type="submission" date="2020-02" db="EMBL/GenBank/DDBJ databases">
        <title>Fructobacillus sp. isolated from paper mulberry of Taiwan.</title>
        <authorList>
            <person name="Lin S.-T."/>
        </authorList>
    </citation>
    <scope>NUCLEOTIDE SEQUENCE [LARGE SCALE GENOMIC DNA]</scope>
    <source>
        <strain evidence="2 3">S1-1</strain>
    </source>
</reference>
<organism evidence="2 3">
    <name type="scientific">Fructobacillus parabroussonetiae</name>
    <dbReference type="NCBI Taxonomy" id="2713174"/>
    <lineage>
        <taxon>Bacteria</taxon>
        <taxon>Bacillati</taxon>
        <taxon>Bacillota</taxon>
        <taxon>Bacilli</taxon>
        <taxon>Lactobacillales</taxon>
        <taxon>Lactobacillaceae</taxon>
        <taxon>Fructobacillus</taxon>
    </lineage>
</organism>
<proteinExistence type="predicted"/>
<feature type="transmembrane region" description="Helical" evidence="1">
    <location>
        <begin position="62"/>
        <end position="89"/>
    </location>
</feature>